<evidence type="ECO:0000313" key="2">
    <source>
        <dbReference type="EnsemblMetazoa" id="ACOM031769-PA.1"/>
    </source>
</evidence>
<accession>A0A8W7PHB0</accession>
<evidence type="ECO:0000256" key="1">
    <source>
        <dbReference type="SAM" id="MobiDB-lite"/>
    </source>
</evidence>
<organism evidence="2">
    <name type="scientific">Anopheles coluzzii</name>
    <name type="common">African malaria mosquito</name>
    <dbReference type="NCBI Taxonomy" id="1518534"/>
    <lineage>
        <taxon>Eukaryota</taxon>
        <taxon>Metazoa</taxon>
        <taxon>Ecdysozoa</taxon>
        <taxon>Arthropoda</taxon>
        <taxon>Hexapoda</taxon>
        <taxon>Insecta</taxon>
        <taxon>Pterygota</taxon>
        <taxon>Neoptera</taxon>
        <taxon>Endopterygota</taxon>
        <taxon>Diptera</taxon>
        <taxon>Nematocera</taxon>
        <taxon>Culicoidea</taxon>
        <taxon>Culicidae</taxon>
        <taxon>Anophelinae</taxon>
        <taxon>Anopheles</taxon>
    </lineage>
</organism>
<protein>
    <submittedName>
        <fullName evidence="2">Uncharacterized protein</fullName>
    </submittedName>
</protein>
<reference evidence="2" key="1">
    <citation type="submission" date="2022-08" db="UniProtKB">
        <authorList>
            <consortium name="EnsemblMetazoa"/>
        </authorList>
    </citation>
    <scope>IDENTIFICATION</scope>
</reference>
<dbReference type="EnsemblMetazoa" id="ACOM031769-RA">
    <property type="protein sequence ID" value="ACOM031769-PA.1"/>
    <property type="gene ID" value="ACOM031769"/>
</dbReference>
<sequence>MVNHKTQFTAAGVSWGVSAGALAVPSDWVAGAAVLGRKKFCTPCTMFWIGFGCCCCCSELVAGRLNTEPTAFCTCWMMLGRVVDSASALALAAFGLKKFCTFWASCWTRLGAPVVGAGAASSWATSAPFSAAGAAAGVLDGRFSTWPSGVAWMKPCTGWMICCSRLGRVVELPPVSWRTSLPRSAWCGSASTSFTGTRSSAIGTDLTTPAGSSTATGASCFSTFSTTSGTTTALTAGATTASGSATAATCSFLASSSTTATGSFTVSTGAAWRSDSTGATTFSSTASTTFSSAATATTSTAAGSSTGTTGATERSDSTGATTFSSTGSTTATTSGTTFSTASATSGTATVRSDSTGATSCSTAATAGFSSATTTSGTTLTDSSTATTGRTDLSCGTTCSTATCFSATSAIGTTTATGSATSTTGSTDLSDSTGATSRLNGRRLLLGDRRGGLLDGELCLLLFGGHHGLLDGLHDRSLRDGSIGNGIGDDGHRFGHVGHRFGQPLGLDRLDRLLYRSGRFLDGDRNLRALQLGRLGHLHVLGLRDHCDLFGHLLILAADARQRST</sequence>
<proteinExistence type="predicted"/>
<feature type="region of interest" description="Disordered" evidence="1">
    <location>
        <begin position="414"/>
        <end position="434"/>
    </location>
</feature>
<name>A0A8W7PHB0_ANOCL</name>
<dbReference type="AlphaFoldDB" id="A0A8W7PHB0"/>
<feature type="region of interest" description="Disordered" evidence="1">
    <location>
        <begin position="300"/>
        <end position="391"/>
    </location>
</feature>
<dbReference type="Proteomes" id="UP000075882">
    <property type="component" value="Unassembled WGS sequence"/>
</dbReference>